<dbReference type="InterPro" id="IPR007221">
    <property type="entry name" value="MreC"/>
</dbReference>
<dbReference type="Proteomes" id="UP000001683">
    <property type="component" value="Chromosome"/>
</dbReference>
<dbReference type="KEGG" id="nth:Nther_0516"/>
<protein>
    <recommendedName>
        <fullName evidence="2 5">Cell shape-determining protein MreC</fullName>
    </recommendedName>
    <alternativeName>
        <fullName evidence="4 5">Cell shape protein MreC</fullName>
    </alternativeName>
</protein>
<feature type="coiled-coil region" evidence="6">
    <location>
        <begin position="63"/>
        <end position="114"/>
    </location>
</feature>
<evidence type="ECO:0000313" key="10">
    <source>
        <dbReference type="EMBL" id="ACB84112.1"/>
    </source>
</evidence>
<keyword evidence="6" id="KW-0175">Coiled coil</keyword>
<feature type="domain" description="Rod shape-determining protein MreC beta-barrel core" evidence="9">
    <location>
        <begin position="123"/>
        <end position="271"/>
    </location>
</feature>
<evidence type="ECO:0000259" key="9">
    <source>
        <dbReference type="Pfam" id="PF04085"/>
    </source>
</evidence>
<evidence type="ECO:0000256" key="5">
    <source>
        <dbReference type="PIRNR" id="PIRNR038471"/>
    </source>
</evidence>
<reference evidence="10 11" key="1">
    <citation type="submission" date="2008-04" db="EMBL/GenBank/DDBJ databases">
        <title>Complete sequence of chromosome of Natranaerobius thermophilus JW/NM-WN-LF.</title>
        <authorList>
            <consortium name="US DOE Joint Genome Institute"/>
            <person name="Copeland A."/>
            <person name="Lucas S."/>
            <person name="Lapidus A."/>
            <person name="Glavina del Rio T."/>
            <person name="Dalin E."/>
            <person name="Tice H."/>
            <person name="Bruce D."/>
            <person name="Goodwin L."/>
            <person name="Pitluck S."/>
            <person name="Chertkov O."/>
            <person name="Brettin T."/>
            <person name="Detter J.C."/>
            <person name="Han C."/>
            <person name="Kuske C.R."/>
            <person name="Schmutz J."/>
            <person name="Larimer F."/>
            <person name="Land M."/>
            <person name="Hauser L."/>
            <person name="Kyrpides N."/>
            <person name="Lykidis A."/>
            <person name="Mesbah N.M."/>
            <person name="Wiegel J."/>
        </authorList>
    </citation>
    <scope>NUCLEOTIDE SEQUENCE [LARGE SCALE GENOMIC DNA]</scope>
    <source>
        <strain evidence="11">ATCC BAA-1301 / DSM 18059 / JW/NM-WN-LF</strain>
    </source>
</reference>
<accession>B2A6A1</accession>
<dbReference type="InterPro" id="IPR042177">
    <property type="entry name" value="Cell/Rod_1"/>
</dbReference>
<dbReference type="PIRSF" id="PIRSF038471">
    <property type="entry name" value="MreC"/>
    <property type="match status" value="1"/>
</dbReference>
<evidence type="ECO:0000313" key="11">
    <source>
        <dbReference type="Proteomes" id="UP000001683"/>
    </source>
</evidence>
<dbReference type="InterPro" id="IPR055342">
    <property type="entry name" value="MreC_beta-barrel_core"/>
</dbReference>
<reference evidence="10 11" key="2">
    <citation type="journal article" date="2011" name="J. Bacteriol.">
        <title>Complete genome sequence of the anaerobic, halophilic alkalithermophile Natranaerobius thermophilus JW/NM-WN-LF.</title>
        <authorList>
            <person name="Zhao B."/>
            <person name="Mesbah N.M."/>
            <person name="Dalin E."/>
            <person name="Goodwin L."/>
            <person name="Nolan M."/>
            <person name="Pitluck S."/>
            <person name="Chertkov O."/>
            <person name="Brettin T.S."/>
            <person name="Han J."/>
            <person name="Larimer F.W."/>
            <person name="Land M.L."/>
            <person name="Hauser L."/>
            <person name="Kyrpides N."/>
            <person name="Wiegel J."/>
        </authorList>
    </citation>
    <scope>NUCLEOTIDE SEQUENCE [LARGE SCALE GENOMIC DNA]</scope>
    <source>
        <strain evidence="11">ATCC BAA-1301 / DSM 18059 / JW/NM-WN-LF</strain>
    </source>
</reference>
<dbReference type="Gene3D" id="2.40.10.340">
    <property type="entry name" value="Rod shape-determining protein MreC, domain 1"/>
    <property type="match status" value="1"/>
</dbReference>
<evidence type="ECO:0000256" key="2">
    <source>
        <dbReference type="ARBA" id="ARBA00013855"/>
    </source>
</evidence>
<evidence type="ECO:0000256" key="1">
    <source>
        <dbReference type="ARBA" id="ARBA00009369"/>
    </source>
</evidence>
<dbReference type="STRING" id="457570.Nther_0516"/>
<dbReference type="GO" id="GO:0005886">
    <property type="term" value="C:plasma membrane"/>
    <property type="evidence" value="ECO:0007669"/>
    <property type="project" value="TreeGrafter"/>
</dbReference>
<proteinExistence type="inferred from homology"/>
<feature type="region of interest" description="Disordered" evidence="7">
    <location>
        <begin position="286"/>
        <end position="317"/>
    </location>
</feature>
<dbReference type="PANTHER" id="PTHR34138">
    <property type="entry name" value="CELL SHAPE-DETERMINING PROTEIN MREC"/>
    <property type="match status" value="1"/>
</dbReference>
<dbReference type="eggNOG" id="COG1792">
    <property type="taxonomic scope" value="Bacteria"/>
</dbReference>
<evidence type="ECO:0000256" key="4">
    <source>
        <dbReference type="ARBA" id="ARBA00032089"/>
    </source>
</evidence>
<name>B2A6A1_NATTJ</name>
<dbReference type="HOGENOM" id="CLU_042663_1_1_9"/>
<comment type="similarity">
    <text evidence="1 5">Belongs to the MreC family.</text>
</comment>
<dbReference type="AlphaFoldDB" id="B2A6A1"/>
<evidence type="ECO:0000256" key="8">
    <source>
        <dbReference type="SAM" id="Phobius"/>
    </source>
</evidence>
<dbReference type="Pfam" id="PF04085">
    <property type="entry name" value="MreC"/>
    <property type="match status" value="1"/>
</dbReference>
<dbReference type="NCBIfam" id="TIGR00219">
    <property type="entry name" value="mreC"/>
    <property type="match status" value="1"/>
</dbReference>
<keyword evidence="11" id="KW-1185">Reference proteome</keyword>
<comment type="function">
    <text evidence="5">Involved in formation and maintenance of cell shape.</text>
</comment>
<dbReference type="Gene3D" id="2.40.10.350">
    <property type="entry name" value="Rod shape-determining protein MreC, domain 2"/>
    <property type="match status" value="1"/>
</dbReference>
<dbReference type="GO" id="GO:0008360">
    <property type="term" value="P:regulation of cell shape"/>
    <property type="evidence" value="ECO:0007669"/>
    <property type="project" value="UniProtKB-KW"/>
</dbReference>
<dbReference type="OrthoDB" id="9792313at2"/>
<dbReference type="FunCoup" id="B2A6A1">
    <property type="interactions" value="289"/>
</dbReference>
<evidence type="ECO:0000256" key="6">
    <source>
        <dbReference type="SAM" id="Coils"/>
    </source>
</evidence>
<feature type="transmembrane region" description="Helical" evidence="8">
    <location>
        <begin position="12"/>
        <end position="28"/>
    </location>
</feature>
<dbReference type="EMBL" id="CP001034">
    <property type="protein sequence ID" value="ACB84112.1"/>
    <property type="molecule type" value="Genomic_DNA"/>
</dbReference>
<keyword evidence="8" id="KW-0472">Membrane</keyword>
<dbReference type="InterPro" id="IPR042175">
    <property type="entry name" value="Cell/Rod_MreC_2"/>
</dbReference>
<dbReference type="PANTHER" id="PTHR34138:SF1">
    <property type="entry name" value="CELL SHAPE-DETERMINING PROTEIN MREC"/>
    <property type="match status" value="1"/>
</dbReference>
<dbReference type="RefSeq" id="WP_012446999.1">
    <property type="nucleotide sequence ID" value="NC_010718.1"/>
</dbReference>
<gene>
    <name evidence="10" type="ordered locus">Nther_0516</name>
</gene>
<evidence type="ECO:0000256" key="7">
    <source>
        <dbReference type="SAM" id="MobiDB-lite"/>
    </source>
</evidence>
<organism evidence="10 11">
    <name type="scientific">Natranaerobius thermophilus (strain ATCC BAA-1301 / DSM 18059 / JW/NM-WN-LF)</name>
    <dbReference type="NCBI Taxonomy" id="457570"/>
    <lineage>
        <taxon>Bacteria</taxon>
        <taxon>Bacillati</taxon>
        <taxon>Bacillota</taxon>
        <taxon>Clostridia</taxon>
        <taxon>Natranaerobiales</taxon>
        <taxon>Natranaerobiaceae</taxon>
        <taxon>Natranaerobius</taxon>
    </lineage>
</organism>
<keyword evidence="8" id="KW-0812">Transmembrane</keyword>
<keyword evidence="8" id="KW-1133">Transmembrane helix</keyword>
<sequence length="317" mass="35745">MFAPFRKFQRAIGLVVIVIFLLTIIGWTKQEREQLTFVEEAVIEITAPFQGIVSGIGGRIQAAYTFIAELQELSEENRELRDKLSEYERLEVEVEELRQENQRLRDMLGFEEREAYELKPAKVIGRSADNWNRTIVLNKGRQDGVELNMPVVTDNGLVGQIISVSRSSSKVLLLIDPDSAVSGLIQDTREMGIVEGKDEVSGDLQMINIPKDAELSDGDKIISSGLGPVFPKGLVIGEVVELKEEMSGFTNKAIIKPSVNFSRLEEVFLIQDGGKYIDEEDYQDLQELEESEDESLQQDDGYQDGEQEYNEEDGMEE</sequence>
<keyword evidence="3 5" id="KW-0133">Cell shape</keyword>
<dbReference type="InParanoid" id="B2A6A1"/>
<evidence type="ECO:0000256" key="3">
    <source>
        <dbReference type="ARBA" id="ARBA00022960"/>
    </source>
</evidence>